<dbReference type="EMBL" id="UYRU01001051">
    <property type="protein sequence ID" value="VDK31057.1"/>
    <property type="molecule type" value="Genomic_DNA"/>
</dbReference>
<keyword evidence="1" id="KW-0472">Membrane</keyword>
<evidence type="ECO:0000256" key="1">
    <source>
        <dbReference type="SAM" id="Phobius"/>
    </source>
</evidence>
<name>A0A3P6PDC7_DIBLA</name>
<feature type="transmembrane region" description="Helical" evidence="1">
    <location>
        <begin position="6"/>
        <end position="26"/>
    </location>
</feature>
<dbReference type="Proteomes" id="UP000281553">
    <property type="component" value="Unassembled WGS sequence"/>
</dbReference>
<evidence type="ECO:0000313" key="3">
    <source>
        <dbReference type="Proteomes" id="UP000281553"/>
    </source>
</evidence>
<reference evidence="2 3" key="1">
    <citation type="submission" date="2018-11" db="EMBL/GenBank/DDBJ databases">
        <authorList>
            <consortium name="Pathogen Informatics"/>
        </authorList>
    </citation>
    <scope>NUCLEOTIDE SEQUENCE [LARGE SCALE GENOMIC DNA]</scope>
</reference>
<proteinExistence type="predicted"/>
<accession>A0A3P6PDC7</accession>
<organism evidence="2 3">
    <name type="scientific">Dibothriocephalus latus</name>
    <name type="common">Fish tapeworm</name>
    <name type="synonym">Diphyllobothrium latum</name>
    <dbReference type="NCBI Taxonomy" id="60516"/>
    <lineage>
        <taxon>Eukaryota</taxon>
        <taxon>Metazoa</taxon>
        <taxon>Spiralia</taxon>
        <taxon>Lophotrochozoa</taxon>
        <taxon>Platyhelminthes</taxon>
        <taxon>Cestoda</taxon>
        <taxon>Eucestoda</taxon>
        <taxon>Diphyllobothriidea</taxon>
        <taxon>Diphyllobothriidae</taxon>
        <taxon>Dibothriocephalus</taxon>
    </lineage>
</organism>
<dbReference type="AlphaFoldDB" id="A0A3P6PDC7"/>
<dbReference type="OrthoDB" id="10460592at2759"/>
<gene>
    <name evidence="2" type="ORF">DILT_LOCUS283</name>
</gene>
<keyword evidence="1" id="KW-0812">Transmembrane</keyword>
<protein>
    <submittedName>
        <fullName evidence="2">Uncharacterized protein</fullName>
    </submittedName>
</protein>
<evidence type="ECO:0000313" key="2">
    <source>
        <dbReference type="EMBL" id="VDK31057.1"/>
    </source>
</evidence>
<keyword evidence="3" id="KW-1185">Reference proteome</keyword>
<sequence length="161" mass="18647">MGAQTQRFICLYLCYVLVTWGSGRLYRKKNKSKIYRLFSDLFHRICERGRMVFVSLCPPKQKQDGSQTIKSELALAEKFPDFERGSRMQRLQRFLTPSSHTSNVIRKVSNLSIRGSFKSPQMISEEVMTTDMPLRNGYCTRGGDMVEQKDGEGLHPTLFFF</sequence>
<keyword evidence="1" id="KW-1133">Transmembrane helix</keyword>